<name>A0AAN7HNM4_9PEZI</name>
<sequence length="481" mass="51954">MIHTSSLALAGLAATAVAETIHGALVFTRHGDRTAKHFGNWVLTPLGAQQVFQVGTDYRSRYLSSSSPQRIRGISEFEYVPAQVWASAPDSPVLLTTANSFLQALYPPLGDIKPLLSAQDLANGSSVESPLAGYQYVTLHGVSEDSPETIWIKGDDECPAIKAASADFKASTEYQDRLASTRDFYQSLYPLVSDLYPSAEDLSYDSAYEIFDVINVMKIHNASSPIQDVTDDQLLQLRTLADSAEFGLNFNTSQAARSIHAQTFAASVLRHLNQTVTSADRNPKLTVLAGSYDTFLAFFGLAQLTDVSPEFYGLPDYASTMAFEIFTPGDDDSDLDVSALQVRYLFRNGTEGGSGLRTFPLFGTGKTTLPWSDFVDAMQRVGVSSAGEWCRLCQSEAVFCAAYTDDNGAATAADAGETVERGSWIAVLVVMAVAIAGNLVWAVMWLVRGRRVKEERKAAAVAAKVGSLGSESIKSYGKESV</sequence>
<dbReference type="GO" id="GO:0016791">
    <property type="term" value="F:phosphatase activity"/>
    <property type="evidence" value="ECO:0007669"/>
    <property type="project" value="TreeGrafter"/>
</dbReference>
<evidence type="ECO:0000256" key="2">
    <source>
        <dbReference type="SAM" id="Phobius"/>
    </source>
</evidence>
<proteinExistence type="inferred from homology"/>
<feature type="transmembrane region" description="Helical" evidence="2">
    <location>
        <begin position="424"/>
        <end position="447"/>
    </location>
</feature>
<protein>
    <submittedName>
        <fullName evidence="4">Histidine phosphatase superfamily</fullName>
    </submittedName>
</protein>
<comment type="similarity">
    <text evidence="1">Belongs to the histidine acid phosphatase family.</text>
</comment>
<dbReference type="Pfam" id="PF00328">
    <property type="entry name" value="His_Phos_2"/>
    <property type="match status" value="1"/>
</dbReference>
<reference evidence="4" key="1">
    <citation type="journal article" date="2023" name="Mol. Phylogenet. Evol.">
        <title>Genome-scale phylogeny and comparative genomics of the fungal order Sordariales.</title>
        <authorList>
            <person name="Hensen N."/>
            <person name="Bonometti L."/>
            <person name="Westerberg I."/>
            <person name="Brannstrom I.O."/>
            <person name="Guillou S."/>
            <person name="Cros-Aarteil S."/>
            <person name="Calhoun S."/>
            <person name="Haridas S."/>
            <person name="Kuo A."/>
            <person name="Mondo S."/>
            <person name="Pangilinan J."/>
            <person name="Riley R."/>
            <person name="LaButti K."/>
            <person name="Andreopoulos B."/>
            <person name="Lipzen A."/>
            <person name="Chen C."/>
            <person name="Yan M."/>
            <person name="Daum C."/>
            <person name="Ng V."/>
            <person name="Clum A."/>
            <person name="Steindorff A."/>
            <person name="Ohm R.A."/>
            <person name="Martin F."/>
            <person name="Silar P."/>
            <person name="Natvig D.O."/>
            <person name="Lalanne C."/>
            <person name="Gautier V."/>
            <person name="Ament-Velasquez S.L."/>
            <person name="Kruys A."/>
            <person name="Hutchinson M.I."/>
            <person name="Powell A.J."/>
            <person name="Barry K."/>
            <person name="Miller A.N."/>
            <person name="Grigoriev I.V."/>
            <person name="Debuchy R."/>
            <person name="Gladieux P."/>
            <person name="Hiltunen Thoren M."/>
            <person name="Johannesson H."/>
        </authorList>
    </citation>
    <scope>NUCLEOTIDE SEQUENCE</scope>
    <source>
        <strain evidence="4">CBS 359.72</strain>
    </source>
</reference>
<evidence type="ECO:0000256" key="3">
    <source>
        <dbReference type="SAM" id="SignalP"/>
    </source>
</evidence>
<dbReference type="PANTHER" id="PTHR11567:SF142">
    <property type="entry name" value="PHOSPHOGLYCERATE MUTASE-LIKE PROTEIN"/>
    <property type="match status" value="1"/>
</dbReference>
<dbReference type="EMBL" id="MU857680">
    <property type="protein sequence ID" value="KAK4246199.1"/>
    <property type="molecule type" value="Genomic_DNA"/>
</dbReference>
<keyword evidence="5" id="KW-1185">Reference proteome</keyword>
<comment type="caution">
    <text evidence="4">The sequence shown here is derived from an EMBL/GenBank/DDBJ whole genome shotgun (WGS) entry which is preliminary data.</text>
</comment>
<dbReference type="InterPro" id="IPR050645">
    <property type="entry name" value="Histidine_acid_phosphatase"/>
</dbReference>
<dbReference type="InterPro" id="IPR000560">
    <property type="entry name" value="His_Pase_clade-2"/>
</dbReference>
<dbReference type="Gene3D" id="3.40.50.1240">
    <property type="entry name" value="Phosphoglycerate mutase-like"/>
    <property type="match status" value="1"/>
</dbReference>
<dbReference type="InterPro" id="IPR029033">
    <property type="entry name" value="His_PPase_superfam"/>
</dbReference>
<keyword evidence="2" id="KW-1133">Transmembrane helix</keyword>
<evidence type="ECO:0000313" key="4">
    <source>
        <dbReference type="EMBL" id="KAK4246199.1"/>
    </source>
</evidence>
<keyword evidence="2" id="KW-0812">Transmembrane</keyword>
<organism evidence="4 5">
    <name type="scientific">Corynascus novoguineensis</name>
    <dbReference type="NCBI Taxonomy" id="1126955"/>
    <lineage>
        <taxon>Eukaryota</taxon>
        <taxon>Fungi</taxon>
        <taxon>Dikarya</taxon>
        <taxon>Ascomycota</taxon>
        <taxon>Pezizomycotina</taxon>
        <taxon>Sordariomycetes</taxon>
        <taxon>Sordariomycetidae</taxon>
        <taxon>Sordariales</taxon>
        <taxon>Chaetomiaceae</taxon>
        <taxon>Corynascus</taxon>
    </lineage>
</organism>
<keyword evidence="3" id="KW-0732">Signal</keyword>
<dbReference type="AlphaFoldDB" id="A0AAN7HNM4"/>
<evidence type="ECO:0000256" key="1">
    <source>
        <dbReference type="ARBA" id="ARBA00005375"/>
    </source>
</evidence>
<accession>A0AAN7HNM4</accession>
<evidence type="ECO:0000313" key="5">
    <source>
        <dbReference type="Proteomes" id="UP001303647"/>
    </source>
</evidence>
<feature type="signal peptide" evidence="3">
    <location>
        <begin position="1"/>
        <end position="18"/>
    </location>
</feature>
<feature type="chain" id="PRO_5042873424" evidence="3">
    <location>
        <begin position="19"/>
        <end position="481"/>
    </location>
</feature>
<keyword evidence="2" id="KW-0472">Membrane</keyword>
<dbReference type="PANTHER" id="PTHR11567">
    <property type="entry name" value="ACID PHOSPHATASE-RELATED"/>
    <property type="match status" value="1"/>
</dbReference>
<dbReference type="Proteomes" id="UP001303647">
    <property type="component" value="Unassembled WGS sequence"/>
</dbReference>
<gene>
    <name evidence="4" type="ORF">C7999DRAFT_15652</name>
</gene>
<reference evidence="4" key="2">
    <citation type="submission" date="2023-05" db="EMBL/GenBank/DDBJ databases">
        <authorList>
            <consortium name="Lawrence Berkeley National Laboratory"/>
            <person name="Steindorff A."/>
            <person name="Hensen N."/>
            <person name="Bonometti L."/>
            <person name="Westerberg I."/>
            <person name="Brannstrom I.O."/>
            <person name="Guillou S."/>
            <person name="Cros-Aarteil S."/>
            <person name="Calhoun S."/>
            <person name="Haridas S."/>
            <person name="Kuo A."/>
            <person name="Mondo S."/>
            <person name="Pangilinan J."/>
            <person name="Riley R."/>
            <person name="Labutti K."/>
            <person name="Andreopoulos B."/>
            <person name="Lipzen A."/>
            <person name="Chen C."/>
            <person name="Yanf M."/>
            <person name="Daum C."/>
            <person name="Ng V."/>
            <person name="Clum A."/>
            <person name="Ohm R."/>
            <person name="Martin F."/>
            <person name="Silar P."/>
            <person name="Natvig D."/>
            <person name="Lalanne C."/>
            <person name="Gautier V."/>
            <person name="Ament-Velasquez S.L."/>
            <person name="Kruys A."/>
            <person name="Hutchinson M.I."/>
            <person name="Powell A.J."/>
            <person name="Barry K."/>
            <person name="Miller A.N."/>
            <person name="Grigoriev I.V."/>
            <person name="Debuchy R."/>
            <person name="Gladieux P."/>
            <person name="Thoren M.H."/>
            <person name="Johannesson H."/>
        </authorList>
    </citation>
    <scope>NUCLEOTIDE SEQUENCE</scope>
    <source>
        <strain evidence="4">CBS 359.72</strain>
    </source>
</reference>
<dbReference type="SUPFAM" id="SSF53254">
    <property type="entry name" value="Phosphoglycerate mutase-like"/>
    <property type="match status" value="1"/>
</dbReference>